<dbReference type="SUPFAM" id="SSF47384">
    <property type="entry name" value="Homodimeric domain of signal transducing histidine kinase"/>
    <property type="match status" value="1"/>
</dbReference>
<evidence type="ECO:0000259" key="9">
    <source>
        <dbReference type="PROSITE" id="PS50109"/>
    </source>
</evidence>
<evidence type="ECO:0000256" key="8">
    <source>
        <dbReference type="ARBA" id="ARBA00023012"/>
    </source>
</evidence>
<dbReference type="KEGG" id="psti:SOO65_16775"/>
<dbReference type="PROSITE" id="PS50109">
    <property type="entry name" value="HIS_KIN"/>
    <property type="match status" value="1"/>
</dbReference>
<dbReference type="EMBL" id="CP139487">
    <property type="protein sequence ID" value="WPU67228.1"/>
    <property type="molecule type" value="Genomic_DNA"/>
</dbReference>
<organism evidence="10 11">
    <name type="scientific">Peredibacter starrii</name>
    <dbReference type="NCBI Taxonomy" id="28202"/>
    <lineage>
        <taxon>Bacteria</taxon>
        <taxon>Pseudomonadati</taxon>
        <taxon>Bdellovibrionota</taxon>
        <taxon>Bacteriovoracia</taxon>
        <taxon>Bacteriovoracales</taxon>
        <taxon>Bacteriovoracaceae</taxon>
        <taxon>Peredibacter</taxon>
    </lineage>
</organism>
<dbReference type="InterPro" id="IPR036097">
    <property type="entry name" value="HisK_dim/P_sf"/>
</dbReference>
<keyword evidence="4" id="KW-0808">Transferase</keyword>
<gene>
    <name evidence="10" type="ORF">SOO65_16775</name>
</gene>
<dbReference type="Gene3D" id="3.30.565.10">
    <property type="entry name" value="Histidine kinase-like ATPase, C-terminal domain"/>
    <property type="match status" value="1"/>
</dbReference>
<evidence type="ECO:0000256" key="1">
    <source>
        <dbReference type="ARBA" id="ARBA00000085"/>
    </source>
</evidence>
<keyword evidence="5" id="KW-0547">Nucleotide-binding</keyword>
<evidence type="ECO:0000256" key="3">
    <source>
        <dbReference type="ARBA" id="ARBA00022553"/>
    </source>
</evidence>
<dbReference type="Pfam" id="PF02518">
    <property type="entry name" value="HATPase_c"/>
    <property type="match status" value="1"/>
</dbReference>
<dbReference type="Gene3D" id="1.10.287.130">
    <property type="match status" value="1"/>
</dbReference>
<keyword evidence="11" id="KW-1185">Reference proteome</keyword>
<keyword evidence="6 10" id="KW-0418">Kinase</keyword>
<proteinExistence type="predicted"/>
<evidence type="ECO:0000256" key="7">
    <source>
        <dbReference type="ARBA" id="ARBA00022840"/>
    </source>
</evidence>
<comment type="catalytic activity">
    <reaction evidence="1">
        <text>ATP + protein L-histidine = ADP + protein N-phospho-L-histidine.</text>
        <dbReference type="EC" id="2.7.13.3"/>
    </reaction>
</comment>
<feature type="domain" description="Histidine kinase" evidence="9">
    <location>
        <begin position="219"/>
        <end position="439"/>
    </location>
</feature>
<dbReference type="SMART" id="SM00387">
    <property type="entry name" value="HATPase_c"/>
    <property type="match status" value="1"/>
</dbReference>
<dbReference type="InterPro" id="IPR036890">
    <property type="entry name" value="HATPase_C_sf"/>
</dbReference>
<dbReference type="Pfam" id="PF13185">
    <property type="entry name" value="GAF_2"/>
    <property type="match status" value="1"/>
</dbReference>
<keyword evidence="8" id="KW-0902">Two-component regulatory system</keyword>
<reference evidence="10 11" key="1">
    <citation type="submission" date="2023-11" db="EMBL/GenBank/DDBJ databases">
        <title>Peredibacter starrii A3.12.</title>
        <authorList>
            <person name="Mitchell R.J."/>
        </authorList>
    </citation>
    <scope>NUCLEOTIDE SEQUENCE [LARGE SCALE GENOMIC DNA]</scope>
    <source>
        <strain evidence="10 11">A3.12</strain>
    </source>
</reference>
<dbReference type="InterPro" id="IPR003661">
    <property type="entry name" value="HisK_dim/P_dom"/>
</dbReference>
<dbReference type="AlphaFoldDB" id="A0AAX4HV11"/>
<dbReference type="Gene3D" id="3.30.450.40">
    <property type="match status" value="1"/>
</dbReference>
<evidence type="ECO:0000256" key="6">
    <source>
        <dbReference type="ARBA" id="ARBA00022777"/>
    </source>
</evidence>
<dbReference type="CDD" id="cd00082">
    <property type="entry name" value="HisKA"/>
    <property type="match status" value="1"/>
</dbReference>
<protein>
    <recommendedName>
        <fullName evidence="2">histidine kinase</fullName>
        <ecNumber evidence="2">2.7.13.3</ecNumber>
    </recommendedName>
</protein>
<sequence length="443" mass="50577">MQFFDPYHISEKTLEEDIQKFDKLLEEMKRFVKVKSELGRIFASIHHKLNKGEYSEYILDSLFKSLDSVIPFDRIGVAILEEEGDALRIIWVKSKSKIKFLHQNYSIRVEDDLLIQQILAKNSPVIINDLEKLCVSYPQSATLNLAIKEGLKSSLICPSVVENQNIGLLFFSSNSTGTYIESHVQLFQEVAEGISLIVFHGQMKKALARSSSVEKLFKNIIHDLNNPLTVIRGYLSLLEKGERYQQLGKNSKHVYSILKRNTDSMMKTIEELVYLKKEVRQLTLTSNDIDRFLEEVEDDSISMARRKDIGFTLERDENLPRHGIFDMALIKLAILNYVSNAIKFSNPHSQIEMKVRMDWARKRLYLTVKDEGLGVPESEIQNLFTEHGKTSTKPTAGEESSGRGLANVKEVVEAHKGKVFVESHVGVGSTFGFWIPCEDSFTH</sequence>
<evidence type="ECO:0000256" key="2">
    <source>
        <dbReference type="ARBA" id="ARBA00012438"/>
    </source>
</evidence>
<dbReference type="RefSeq" id="WP_321400212.1">
    <property type="nucleotide sequence ID" value="NZ_CP139487.1"/>
</dbReference>
<dbReference type="InterPro" id="IPR029016">
    <property type="entry name" value="GAF-like_dom_sf"/>
</dbReference>
<dbReference type="GO" id="GO:0000156">
    <property type="term" value="F:phosphorelay response regulator activity"/>
    <property type="evidence" value="ECO:0007669"/>
    <property type="project" value="TreeGrafter"/>
</dbReference>
<dbReference type="GO" id="GO:0000155">
    <property type="term" value="F:phosphorelay sensor kinase activity"/>
    <property type="evidence" value="ECO:0007669"/>
    <property type="project" value="InterPro"/>
</dbReference>
<dbReference type="PANTHER" id="PTHR42878:SF7">
    <property type="entry name" value="SENSOR HISTIDINE KINASE GLRK"/>
    <property type="match status" value="1"/>
</dbReference>
<dbReference type="GO" id="GO:0005524">
    <property type="term" value="F:ATP binding"/>
    <property type="evidence" value="ECO:0007669"/>
    <property type="project" value="UniProtKB-KW"/>
</dbReference>
<name>A0AAX4HV11_9BACT</name>
<evidence type="ECO:0000256" key="4">
    <source>
        <dbReference type="ARBA" id="ARBA00022679"/>
    </source>
</evidence>
<dbReference type="SUPFAM" id="SSF55781">
    <property type="entry name" value="GAF domain-like"/>
    <property type="match status" value="1"/>
</dbReference>
<evidence type="ECO:0000313" key="11">
    <source>
        <dbReference type="Proteomes" id="UP001324634"/>
    </source>
</evidence>
<dbReference type="InterPro" id="IPR050351">
    <property type="entry name" value="BphY/WalK/GraS-like"/>
</dbReference>
<evidence type="ECO:0000256" key="5">
    <source>
        <dbReference type="ARBA" id="ARBA00022741"/>
    </source>
</evidence>
<keyword evidence="3" id="KW-0597">Phosphoprotein</keyword>
<dbReference type="InterPro" id="IPR003594">
    <property type="entry name" value="HATPase_dom"/>
</dbReference>
<dbReference type="GO" id="GO:0007234">
    <property type="term" value="P:osmosensory signaling via phosphorelay pathway"/>
    <property type="evidence" value="ECO:0007669"/>
    <property type="project" value="TreeGrafter"/>
</dbReference>
<dbReference type="PANTHER" id="PTHR42878">
    <property type="entry name" value="TWO-COMPONENT HISTIDINE KINASE"/>
    <property type="match status" value="1"/>
</dbReference>
<keyword evidence="7" id="KW-0067">ATP-binding</keyword>
<dbReference type="Pfam" id="PF00512">
    <property type="entry name" value="HisKA"/>
    <property type="match status" value="1"/>
</dbReference>
<dbReference type="GO" id="GO:0030295">
    <property type="term" value="F:protein kinase activator activity"/>
    <property type="evidence" value="ECO:0007669"/>
    <property type="project" value="TreeGrafter"/>
</dbReference>
<dbReference type="Proteomes" id="UP001324634">
    <property type="component" value="Chromosome"/>
</dbReference>
<dbReference type="PRINTS" id="PR00344">
    <property type="entry name" value="BCTRLSENSOR"/>
</dbReference>
<dbReference type="InterPro" id="IPR004358">
    <property type="entry name" value="Sig_transdc_His_kin-like_C"/>
</dbReference>
<dbReference type="SMART" id="SM00388">
    <property type="entry name" value="HisKA"/>
    <property type="match status" value="1"/>
</dbReference>
<dbReference type="SUPFAM" id="SSF55874">
    <property type="entry name" value="ATPase domain of HSP90 chaperone/DNA topoisomerase II/histidine kinase"/>
    <property type="match status" value="1"/>
</dbReference>
<dbReference type="EC" id="2.7.13.3" evidence="2"/>
<dbReference type="InterPro" id="IPR003018">
    <property type="entry name" value="GAF"/>
</dbReference>
<dbReference type="InterPro" id="IPR005467">
    <property type="entry name" value="His_kinase_dom"/>
</dbReference>
<evidence type="ECO:0000313" key="10">
    <source>
        <dbReference type="EMBL" id="WPU67228.1"/>
    </source>
</evidence>
<accession>A0AAX4HV11</accession>